<evidence type="ECO:0000313" key="1">
    <source>
        <dbReference type="EMBL" id="KAK7692322.1"/>
    </source>
</evidence>
<reference evidence="1 2" key="1">
    <citation type="submission" date="2022-09" db="EMBL/GenBank/DDBJ databases">
        <authorList>
            <person name="Palmer J.M."/>
        </authorList>
    </citation>
    <scope>NUCLEOTIDE SEQUENCE [LARGE SCALE GENOMIC DNA]</scope>
    <source>
        <strain evidence="1 2">DSM 7382</strain>
    </source>
</reference>
<comment type="caution">
    <text evidence="1">The sequence shown here is derived from an EMBL/GenBank/DDBJ whole genome shotgun (WGS) entry which is preliminary data.</text>
</comment>
<accession>A0AAW0GQR6</accession>
<keyword evidence="2" id="KW-1185">Reference proteome</keyword>
<evidence type="ECO:0000313" key="2">
    <source>
        <dbReference type="Proteomes" id="UP001385951"/>
    </source>
</evidence>
<sequence length="163" mass="17625">MDNCLIQTPLFGDAGGLPFDDLAVSNWPTALTLKKITKIRVSYGEILDRLVIDYEGSTTPGVHGKSTGIRQENIPFGQHDYLVGVYGLSGPVSVAYGPTSVYNVQFVILNKETGQVTIKGPYGDSTGSKGTPFYVTNNIVGFSGNTTKDDAYIQSLSFWTNFV</sequence>
<gene>
    <name evidence="1" type="ORF">QCA50_003947</name>
</gene>
<organism evidence="1 2">
    <name type="scientific">Cerrena zonata</name>
    <dbReference type="NCBI Taxonomy" id="2478898"/>
    <lineage>
        <taxon>Eukaryota</taxon>
        <taxon>Fungi</taxon>
        <taxon>Dikarya</taxon>
        <taxon>Basidiomycota</taxon>
        <taxon>Agaricomycotina</taxon>
        <taxon>Agaricomycetes</taxon>
        <taxon>Polyporales</taxon>
        <taxon>Cerrenaceae</taxon>
        <taxon>Cerrena</taxon>
    </lineage>
</organism>
<dbReference type="InterPro" id="IPR036404">
    <property type="entry name" value="Jacalin-like_lectin_dom_sf"/>
</dbReference>
<proteinExistence type="predicted"/>
<name>A0AAW0GQR6_9APHY</name>
<dbReference type="EMBL" id="JASBNA010000004">
    <property type="protein sequence ID" value="KAK7692322.1"/>
    <property type="molecule type" value="Genomic_DNA"/>
</dbReference>
<evidence type="ECO:0008006" key="3">
    <source>
        <dbReference type="Google" id="ProtNLM"/>
    </source>
</evidence>
<dbReference type="Gene3D" id="2.100.10.30">
    <property type="entry name" value="Jacalin-like lectin domain"/>
    <property type="match status" value="1"/>
</dbReference>
<dbReference type="SUPFAM" id="SSF51101">
    <property type="entry name" value="Mannose-binding lectins"/>
    <property type="match status" value="1"/>
</dbReference>
<dbReference type="Proteomes" id="UP001385951">
    <property type="component" value="Unassembled WGS sequence"/>
</dbReference>
<protein>
    <recommendedName>
        <fullName evidence="3">Jacalin-type lectin domain-containing protein</fullName>
    </recommendedName>
</protein>
<dbReference type="AlphaFoldDB" id="A0AAW0GQR6"/>